<reference evidence="2 3" key="1">
    <citation type="submission" date="2019-11" db="EMBL/GenBank/DDBJ databases">
        <title>Whole genome sequence of Oryza granulata.</title>
        <authorList>
            <person name="Li W."/>
        </authorList>
    </citation>
    <scope>NUCLEOTIDE SEQUENCE [LARGE SCALE GENOMIC DNA]</scope>
    <source>
        <strain evidence="3">cv. Menghai</strain>
        <tissue evidence="2">Leaf</tissue>
    </source>
</reference>
<protein>
    <submittedName>
        <fullName evidence="2">Uncharacterized protein</fullName>
    </submittedName>
</protein>
<organism evidence="2 3">
    <name type="scientific">Oryza meyeriana var. granulata</name>
    <dbReference type="NCBI Taxonomy" id="110450"/>
    <lineage>
        <taxon>Eukaryota</taxon>
        <taxon>Viridiplantae</taxon>
        <taxon>Streptophyta</taxon>
        <taxon>Embryophyta</taxon>
        <taxon>Tracheophyta</taxon>
        <taxon>Spermatophyta</taxon>
        <taxon>Magnoliopsida</taxon>
        <taxon>Liliopsida</taxon>
        <taxon>Poales</taxon>
        <taxon>Poaceae</taxon>
        <taxon>BOP clade</taxon>
        <taxon>Oryzoideae</taxon>
        <taxon>Oryzeae</taxon>
        <taxon>Oryzinae</taxon>
        <taxon>Oryza</taxon>
        <taxon>Oryza meyeriana</taxon>
    </lineage>
</organism>
<feature type="compositionally biased region" description="Basic and acidic residues" evidence="1">
    <location>
        <begin position="126"/>
        <end position="148"/>
    </location>
</feature>
<dbReference type="Proteomes" id="UP000479710">
    <property type="component" value="Unassembled WGS sequence"/>
</dbReference>
<feature type="compositionally biased region" description="Gly residues" evidence="1">
    <location>
        <begin position="215"/>
        <end position="225"/>
    </location>
</feature>
<feature type="region of interest" description="Disordered" evidence="1">
    <location>
        <begin position="44"/>
        <end position="228"/>
    </location>
</feature>
<accession>A0A6G1DZP6</accession>
<sequence>MPTADTTAHVKIADAAIGTHAKRSRSSAATMVGFSSWIQRNWSDAQTPMRKEVSAQRRSASTVGGSEVDAANKREAEKKNATSAAMSAAQTTKKDAWRWRSASRRYAAARPTAKTANTGSAPPPKVEQEGRRGRERGRDAPVVREGRRPGGQRLRSARPLVGPGGRGREGGERLRGGGGVAAVVVRRGGPPRRAGGEGRGGERRGDEEAAVAMAGSGGIHGGGAPGARDIGFCEVARVWEEASAGEEEDNDGGDAEEAERDGEIWSGIK</sequence>
<feature type="compositionally biased region" description="Low complexity" evidence="1">
    <location>
        <begin position="81"/>
        <end position="91"/>
    </location>
</feature>
<feature type="compositionally biased region" description="Acidic residues" evidence="1">
    <location>
        <begin position="243"/>
        <end position="260"/>
    </location>
</feature>
<feature type="compositionally biased region" description="Basic and acidic residues" evidence="1">
    <location>
        <begin position="70"/>
        <end position="80"/>
    </location>
</feature>
<evidence type="ECO:0000313" key="2">
    <source>
        <dbReference type="EMBL" id="KAF0917594.1"/>
    </source>
</evidence>
<comment type="caution">
    <text evidence="2">The sequence shown here is derived from an EMBL/GenBank/DDBJ whole genome shotgun (WGS) entry which is preliminary data.</text>
</comment>
<feature type="compositionally biased region" description="Low complexity" evidence="1">
    <location>
        <begin position="181"/>
        <end position="193"/>
    </location>
</feature>
<gene>
    <name evidence="2" type="ORF">E2562_020965</name>
</gene>
<dbReference type="EMBL" id="SPHZ02000005">
    <property type="protein sequence ID" value="KAF0917594.1"/>
    <property type="molecule type" value="Genomic_DNA"/>
</dbReference>
<feature type="compositionally biased region" description="Basic and acidic residues" evidence="1">
    <location>
        <begin position="194"/>
        <end position="207"/>
    </location>
</feature>
<evidence type="ECO:0000313" key="3">
    <source>
        <dbReference type="Proteomes" id="UP000479710"/>
    </source>
</evidence>
<proteinExistence type="predicted"/>
<dbReference type="AlphaFoldDB" id="A0A6G1DZP6"/>
<evidence type="ECO:0000256" key="1">
    <source>
        <dbReference type="SAM" id="MobiDB-lite"/>
    </source>
</evidence>
<keyword evidence="3" id="KW-1185">Reference proteome</keyword>
<feature type="region of interest" description="Disordered" evidence="1">
    <location>
        <begin position="240"/>
        <end position="269"/>
    </location>
</feature>
<feature type="compositionally biased region" description="Basic and acidic residues" evidence="1">
    <location>
        <begin position="166"/>
        <end position="175"/>
    </location>
</feature>
<name>A0A6G1DZP6_9ORYZ</name>